<dbReference type="OrthoDB" id="86940at2"/>
<organism evidence="2 4">
    <name type="scientific">Chryseobacterium jejuense</name>
    <dbReference type="NCBI Taxonomy" id="445960"/>
    <lineage>
        <taxon>Bacteria</taxon>
        <taxon>Pseudomonadati</taxon>
        <taxon>Bacteroidota</taxon>
        <taxon>Flavobacteriia</taxon>
        <taxon>Flavobacteriales</taxon>
        <taxon>Weeksellaceae</taxon>
        <taxon>Chryseobacterium group</taxon>
        <taxon>Chryseobacterium</taxon>
    </lineage>
</organism>
<evidence type="ECO:0000313" key="3">
    <source>
        <dbReference type="Proteomes" id="UP000199426"/>
    </source>
</evidence>
<accession>A0A2X2X4N4</accession>
<dbReference type="AlphaFoldDB" id="A0A2X2X4N4"/>
<keyword evidence="3" id="KW-1185">Reference proteome</keyword>
<dbReference type="EMBL" id="FNEG01000011">
    <property type="protein sequence ID" value="SDJ92238.1"/>
    <property type="molecule type" value="Genomic_DNA"/>
</dbReference>
<dbReference type="RefSeq" id="WP_089739808.1">
    <property type="nucleotide sequence ID" value="NZ_FNEG01000011.1"/>
</dbReference>
<reference evidence="2 4" key="2">
    <citation type="submission" date="2018-06" db="EMBL/GenBank/DDBJ databases">
        <authorList>
            <consortium name="Pathogen Informatics"/>
            <person name="Doyle S."/>
        </authorList>
    </citation>
    <scope>NUCLEOTIDE SEQUENCE [LARGE SCALE GENOMIC DNA]</scope>
    <source>
        <strain evidence="2 4">NCTC13492</strain>
    </source>
</reference>
<evidence type="ECO:0000313" key="1">
    <source>
        <dbReference type="EMBL" id="SDJ92238.1"/>
    </source>
</evidence>
<dbReference type="EMBL" id="UAWB01000004">
    <property type="protein sequence ID" value="SQB43005.1"/>
    <property type="molecule type" value="Genomic_DNA"/>
</dbReference>
<evidence type="ECO:0000313" key="4">
    <source>
        <dbReference type="Proteomes" id="UP000251670"/>
    </source>
</evidence>
<sequence>MKKLSSSIVIFLLLAHVNLYSQKANKNNYTSLIQEEVGDLNNDKRDDRIMVEMDVKDETGPLRVQIFLSQPDQKFKMIVSSTKLIESQYPANKKGEHNGNPIPGLFIEDGKLKMLTNINDRKSSYEFRLNKNNFELVKISRVIWDGRDTTFETRIDLIAKTKVEYEQVTGSEKLLNKRKKEIKINALPKIQDLSFSDLEKF</sequence>
<dbReference type="Proteomes" id="UP000251670">
    <property type="component" value="Unassembled WGS sequence"/>
</dbReference>
<name>A0A2X2X4N4_CHRJE</name>
<evidence type="ECO:0000313" key="2">
    <source>
        <dbReference type="EMBL" id="SQB43005.1"/>
    </source>
</evidence>
<gene>
    <name evidence="2" type="ORF">NCTC13492_02030</name>
    <name evidence="1" type="ORF">SAMN05421542_4680</name>
</gene>
<proteinExistence type="predicted"/>
<protein>
    <submittedName>
        <fullName evidence="2">Uncharacterized protein</fullName>
    </submittedName>
</protein>
<dbReference type="STRING" id="445960.SAMN05421542_4680"/>
<dbReference type="Proteomes" id="UP000199426">
    <property type="component" value="Unassembled WGS sequence"/>
</dbReference>
<reference evidence="1 3" key="1">
    <citation type="submission" date="2016-10" db="EMBL/GenBank/DDBJ databases">
        <authorList>
            <person name="Varghese N."/>
            <person name="Submissions S."/>
        </authorList>
    </citation>
    <scope>NUCLEOTIDE SEQUENCE [LARGE SCALE GENOMIC DNA]</scope>
    <source>
        <strain evidence="1 3">DSM 19299</strain>
    </source>
</reference>